<evidence type="ECO:0000313" key="11">
    <source>
        <dbReference type="RefSeq" id="XP_027080201.2"/>
    </source>
</evidence>
<dbReference type="Pfam" id="PF01535">
    <property type="entry name" value="PPR"/>
    <property type="match status" value="5"/>
</dbReference>
<dbReference type="Pfam" id="PF20431">
    <property type="entry name" value="E_motif"/>
    <property type="match status" value="1"/>
</dbReference>
<keyword evidence="2" id="KW-0677">Repeat</keyword>
<dbReference type="PROSITE" id="PS51375">
    <property type="entry name" value="PPR"/>
    <property type="match status" value="4"/>
</dbReference>
<evidence type="ECO:0000313" key="10">
    <source>
        <dbReference type="RefSeq" id="XP_027080199.2"/>
    </source>
</evidence>
<feature type="repeat" description="PPR" evidence="3">
    <location>
        <begin position="326"/>
        <end position="360"/>
    </location>
</feature>
<evidence type="ECO:0000313" key="5">
    <source>
        <dbReference type="Proteomes" id="UP001652660"/>
    </source>
</evidence>
<reference evidence="6 7" key="2">
    <citation type="submission" date="2025-05" db="UniProtKB">
        <authorList>
            <consortium name="RefSeq"/>
        </authorList>
    </citation>
    <scope>IDENTIFICATION</scope>
    <source>
        <tissue evidence="6 7">Leaves</tissue>
    </source>
</reference>
<dbReference type="GO" id="GO:0008270">
    <property type="term" value="F:zinc ion binding"/>
    <property type="evidence" value="ECO:0007669"/>
    <property type="project" value="InterPro"/>
</dbReference>
<dbReference type="Pfam" id="PF13041">
    <property type="entry name" value="PPR_2"/>
    <property type="match status" value="2"/>
</dbReference>
<dbReference type="AlphaFoldDB" id="A0A6P6TNY5"/>
<accession>A0A6P6TNY5</accession>
<dbReference type="RefSeq" id="XP_027080196.2">
    <property type="nucleotide sequence ID" value="XM_027224395.2"/>
</dbReference>
<evidence type="ECO:0000256" key="1">
    <source>
        <dbReference type="ARBA" id="ARBA00006643"/>
    </source>
</evidence>
<evidence type="ECO:0000313" key="6">
    <source>
        <dbReference type="RefSeq" id="XP_027080195.2"/>
    </source>
</evidence>
<organism evidence="5 10">
    <name type="scientific">Coffea arabica</name>
    <name type="common">Arabian coffee</name>
    <dbReference type="NCBI Taxonomy" id="13443"/>
    <lineage>
        <taxon>Eukaryota</taxon>
        <taxon>Viridiplantae</taxon>
        <taxon>Streptophyta</taxon>
        <taxon>Embryophyta</taxon>
        <taxon>Tracheophyta</taxon>
        <taxon>Spermatophyta</taxon>
        <taxon>Magnoliopsida</taxon>
        <taxon>eudicotyledons</taxon>
        <taxon>Gunneridae</taxon>
        <taxon>Pentapetalae</taxon>
        <taxon>asterids</taxon>
        <taxon>lamiids</taxon>
        <taxon>Gentianales</taxon>
        <taxon>Rubiaceae</taxon>
        <taxon>Ixoroideae</taxon>
        <taxon>Gardenieae complex</taxon>
        <taxon>Bertiereae - Coffeeae clade</taxon>
        <taxon>Coffeeae</taxon>
        <taxon>Coffea</taxon>
    </lineage>
</organism>
<dbReference type="InterPro" id="IPR032867">
    <property type="entry name" value="DYW_dom"/>
</dbReference>
<dbReference type="InterPro" id="IPR046848">
    <property type="entry name" value="E_motif"/>
</dbReference>
<name>A0A6P6TNY5_COFAR</name>
<evidence type="ECO:0000259" key="4">
    <source>
        <dbReference type="Pfam" id="PF14432"/>
    </source>
</evidence>
<protein>
    <submittedName>
        <fullName evidence="6 7">Pentatricopeptide repeat-containing protein At5g39680</fullName>
    </submittedName>
</protein>
<feature type="repeat" description="PPR" evidence="3">
    <location>
        <begin position="92"/>
        <end position="126"/>
    </location>
</feature>
<proteinExistence type="inferred from homology"/>
<reference evidence="5" key="1">
    <citation type="journal article" date="2025" name="Foods">
        <title>Unveiling the Microbial Signatures of Arabica Coffee Cherries: Insights into Ripeness Specific Diversity, Functional Traits, and Implications for Quality and Safety.</title>
        <authorList>
            <consortium name="RefSeq"/>
            <person name="Tenea G.N."/>
            <person name="Cifuentes V."/>
            <person name="Reyes P."/>
            <person name="Cevallos-Vallejos M."/>
        </authorList>
    </citation>
    <scope>NUCLEOTIDE SEQUENCE [LARGE SCALE GENOMIC DNA]</scope>
</reference>
<dbReference type="InterPro" id="IPR002885">
    <property type="entry name" value="PPR_rpt"/>
</dbReference>
<feature type="domain" description="DYW" evidence="4">
    <location>
        <begin position="642"/>
        <end position="734"/>
    </location>
</feature>
<comment type="similarity">
    <text evidence="1">Belongs to the PPR family. PCMP-H subfamily.</text>
</comment>
<dbReference type="RefSeq" id="XP_071918111.1">
    <property type="nucleotide sequence ID" value="XM_072062010.1"/>
</dbReference>
<evidence type="ECO:0000313" key="8">
    <source>
        <dbReference type="RefSeq" id="XP_027080197.2"/>
    </source>
</evidence>
<sequence>MVLKLLLIIEAHQLVYNEWIASLAGGSPSMPAQKPPFDPRSVINWQAPWRLKSNHDHPAVKLLKISAGTKNLKLGTIIHAHLLVSNQASENNVVENNTLLNLYAKCGQLSGAQRVFDGMRMRNVVSWGTLMAGYFHAGFCSEVLELSRDMVKVDNLRLNKYVLSTVLSGCAGDGLYCKGQQCHGYAEKSGLIFNQHVKNTLMCMYSMCEDVEGAMRVFNGVPGIDIFTYNSLLTALLEHGSLSEALDVFRKLLEADVEWDGASYVGVLGLCACLKDLKLGSQVHSRMLKSGFNSDMFVNCAMIDMYGKCGEITKARKAFGSLKARNVVSWTAILAACLQNECFEEALKLFFEMETDGVRPNEYTFAVLLNSSASLSAVAYGTSLHAHIEKVGYEDFVIVGNALVNMYSRNGDIELAYSVFAKMRSRDPITWNSMISGYSHHGLGKEALTVFRDMLAAEEKPNYVTFIGVLSACGHLGQVEQGFYYLNHSMNMLGIEPGLEHYTCIIGLLGKAGQLDEAENFMRSMPVKWDIVAWRTLLNACHVQRNYRVGMRAAEVILRMDPNDVGTCILLSNMHAKFKRWDGVVKMRKLMRERNIKKEPGLSWTEIRNNTHIFIAGDNKHPESVQIQKKVRELLAEIKPLGYVPDQASALHDVEEEQKVDYLTFHSEKLAIAYALMKTPPNAPIRVIKNLRICDDCHSAAKLISKVTNRLIVIRDANHFHTFRNGICSCADYW</sequence>
<dbReference type="RefSeq" id="XP_027080197.2">
    <property type="nucleotide sequence ID" value="XM_027224396.2"/>
</dbReference>
<keyword evidence="5" id="KW-1185">Reference proteome</keyword>
<evidence type="ECO:0000313" key="9">
    <source>
        <dbReference type="RefSeq" id="XP_027080198.2"/>
    </source>
</evidence>
<dbReference type="Pfam" id="PF14432">
    <property type="entry name" value="DYW_deaminase"/>
    <property type="match status" value="1"/>
</dbReference>
<evidence type="ECO:0000256" key="2">
    <source>
        <dbReference type="ARBA" id="ARBA00022737"/>
    </source>
</evidence>
<dbReference type="RefSeq" id="XP_027080198.2">
    <property type="nucleotide sequence ID" value="XM_027224397.2"/>
</dbReference>
<dbReference type="Proteomes" id="UP001652660">
    <property type="component" value="Chromosome 8e"/>
</dbReference>
<dbReference type="RefSeq" id="XP_027080201.2">
    <property type="nucleotide sequence ID" value="XM_027224400.2"/>
</dbReference>
<dbReference type="RefSeq" id="XP_027080195.2">
    <property type="nucleotide sequence ID" value="XM_027224394.2"/>
</dbReference>
<dbReference type="GeneID" id="113703133"/>
<evidence type="ECO:0000313" key="12">
    <source>
        <dbReference type="RefSeq" id="XP_071918111.1"/>
    </source>
</evidence>
<dbReference type="InterPro" id="IPR046960">
    <property type="entry name" value="PPR_At4g14850-like_plant"/>
</dbReference>
<dbReference type="Gene3D" id="1.25.40.10">
    <property type="entry name" value="Tetratricopeptide repeat domain"/>
    <property type="match status" value="5"/>
</dbReference>
<dbReference type="InterPro" id="IPR011990">
    <property type="entry name" value="TPR-like_helical_dom_sf"/>
</dbReference>
<dbReference type="GO" id="GO:0003723">
    <property type="term" value="F:RNA binding"/>
    <property type="evidence" value="ECO:0007669"/>
    <property type="project" value="InterPro"/>
</dbReference>
<dbReference type="PANTHER" id="PTHR47926">
    <property type="entry name" value="PENTATRICOPEPTIDE REPEAT-CONTAINING PROTEIN"/>
    <property type="match status" value="1"/>
</dbReference>
<dbReference type="OrthoDB" id="724816at2759"/>
<evidence type="ECO:0000256" key="3">
    <source>
        <dbReference type="PROSITE-ProRule" id="PRU00708"/>
    </source>
</evidence>
<feature type="repeat" description="PPR" evidence="3">
    <location>
        <begin position="225"/>
        <end position="259"/>
    </location>
</feature>
<evidence type="ECO:0000313" key="7">
    <source>
        <dbReference type="RefSeq" id="XP_027080196.2"/>
    </source>
</evidence>
<feature type="repeat" description="PPR" evidence="3">
    <location>
        <begin position="427"/>
        <end position="461"/>
    </location>
</feature>
<gene>
    <name evidence="6 7 8 9 10 11 12" type="primary">LOC113703133</name>
</gene>
<dbReference type="GO" id="GO:0009451">
    <property type="term" value="P:RNA modification"/>
    <property type="evidence" value="ECO:0007669"/>
    <property type="project" value="InterPro"/>
</dbReference>
<dbReference type="NCBIfam" id="TIGR00756">
    <property type="entry name" value="PPR"/>
    <property type="match status" value="4"/>
</dbReference>
<dbReference type="RefSeq" id="XP_027080199.2">
    <property type="nucleotide sequence ID" value="XM_027224398.2"/>
</dbReference>
<dbReference type="PANTHER" id="PTHR47926:SF385">
    <property type="entry name" value="DYW DOMAIN-CONTAINING PROTEIN"/>
    <property type="match status" value="1"/>
</dbReference>